<gene>
    <name evidence="3" type="ordered locus">Spiaf_0655</name>
</gene>
<dbReference type="InterPro" id="IPR036876">
    <property type="entry name" value="UVR_dom_sf"/>
</dbReference>
<dbReference type="PATRIC" id="fig|889378.3.peg.665"/>
<dbReference type="OrthoDB" id="370614at2"/>
<dbReference type="EMBL" id="CP003282">
    <property type="protein sequence ID" value="AFG36755.1"/>
    <property type="molecule type" value="Genomic_DNA"/>
</dbReference>
<dbReference type="KEGG" id="sfc:Spiaf_0655"/>
<evidence type="ECO:0000256" key="1">
    <source>
        <dbReference type="ARBA" id="ARBA00023236"/>
    </source>
</evidence>
<dbReference type="RefSeq" id="WP_014454752.1">
    <property type="nucleotide sequence ID" value="NC_017098.1"/>
</dbReference>
<evidence type="ECO:0000313" key="3">
    <source>
        <dbReference type="EMBL" id="AFG36755.1"/>
    </source>
</evidence>
<dbReference type="Proteomes" id="UP000007383">
    <property type="component" value="Chromosome"/>
</dbReference>
<keyword evidence="4" id="KW-1185">Reference proteome</keyword>
<feature type="domain" description="UVR" evidence="2">
    <location>
        <begin position="220"/>
        <end position="251"/>
    </location>
</feature>
<sequence length="252" mass="29605">MSNDISQLLQEWPYDPQDPIRIIPAQDGRSVLQVRLPLGIEQYELDGRPDGKRILAHDTVLEMLHHRLQQHIVENAADAGFVLDEDDAQRLQAEAILFYYRYLMLFQVSEYERVERDTDHNLQVCDLFERYGDDPDTRNAVLQFKPYILRMHAMARIMQCMQGNQDEQARAIVEETIATIESMEEIDTPAFQFERLRSLKYLYTVRKQISEAVLPVNPEQRLQRELSQAVAEENYERAAEIRDRLRNLGRDV</sequence>
<dbReference type="HOGENOM" id="CLU_066617_0_0_12"/>
<dbReference type="InterPro" id="IPR001943">
    <property type="entry name" value="UVR_dom"/>
</dbReference>
<dbReference type="SUPFAM" id="SSF46600">
    <property type="entry name" value="C-terminal UvrC-binding domain of UvrB"/>
    <property type="match status" value="1"/>
</dbReference>
<evidence type="ECO:0000313" key="4">
    <source>
        <dbReference type="Proteomes" id="UP000007383"/>
    </source>
</evidence>
<evidence type="ECO:0000259" key="2">
    <source>
        <dbReference type="PROSITE" id="PS50151"/>
    </source>
</evidence>
<accession>H9UGW2</accession>
<dbReference type="GO" id="GO:0009432">
    <property type="term" value="P:SOS response"/>
    <property type="evidence" value="ECO:0007669"/>
    <property type="project" value="UniProtKB-KW"/>
</dbReference>
<keyword evidence="1" id="KW-0227">DNA damage</keyword>
<protein>
    <submittedName>
        <fullName evidence="3">Uncharacterized protein with conserved CXXC pairs</fullName>
    </submittedName>
</protein>
<dbReference type="AlphaFoldDB" id="H9UGW2"/>
<proteinExistence type="predicted"/>
<organism evidence="3 4">
    <name type="scientific">Spirochaeta africana (strain ATCC 700263 / DSM 8902 / Z-7692)</name>
    <dbReference type="NCBI Taxonomy" id="889378"/>
    <lineage>
        <taxon>Bacteria</taxon>
        <taxon>Pseudomonadati</taxon>
        <taxon>Spirochaetota</taxon>
        <taxon>Spirochaetia</taxon>
        <taxon>Spirochaetales</taxon>
        <taxon>Spirochaetaceae</taxon>
        <taxon>Spirochaeta</taxon>
    </lineage>
</organism>
<reference evidence="4" key="1">
    <citation type="journal article" date="2013" name="Stand. Genomic Sci.">
        <title>Complete genome sequence of the halophilic bacterium Spirochaeta africana type strain (Z-7692(T)) from the alkaline Lake Magadi in the East African Rift.</title>
        <authorList>
            <person name="Liolos K."/>
            <person name="Abt B."/>
            <person name="Scheuner C."/>
            <person name="Teshima H."/>
            <person name="Held B."/>
            <person name="Lapidus A."/>
            <person name="Nolan M."/>
            <person name="Lucas S."/>
            <person name="Deshpande S."/>
            <person name="Cheng J.F."/>
            <person name="Tapia R."/>
            <person name="Goodwin L.A."/>
            <person name="Pitluck S."/>
            <person name="Pagani I."/>
            <person name="Ivanova N."/>
            <person name="Mavromatis K."/>
            <person name="Mikhailova N."/>
            <person name="Huntemann M."/>
            <person name="Pati A."/>
            <person name="Chen A."/>
            <person name="Palaniappan K."/>
            <person name="Land M."/>
            <person name="Rohde M."/>
            <person name="Tindall B.J."/>
            <person name="Detter J.C."/>
            <person name="Goker M."/>
            <person name="Bristow J."/>
            <person name="Eisen J.A."/>
            <person name="Markowitz V."/>
            <person name="Hugenholtz P."/>
            <person name="Woyke T."/>
            <person name="Klenk H.P."/>
            <person name="Kyrpides N.C."/>
        </authorList>
    </citation>
    <scope>NUCLEOTIDE SEQUENCE</scope>
    <source>
        <strain evidence="4">ATCC 700263 / DSM 8902 / Z-7692</strain>
    </source>
</reference>
<dbReference type="PROSITE" id="PS50151">
    <property type="entry name" value="UVR"/>
    <property type="match status" value="1"/>
</dbReference>
<name>H9UGW2_SPIAZ</name>
<dbReference type="STRING" id="889378.Spiaf_0655"/>
<dbReference type="Pfam" id="PF02151">
    <property type="entry name" value="UVR"/>
    <property type="match status" value="1"/>
</dbReference>
<keyword evidence="1" id="KW-0742">SOS response</keyword>